<feature type="compositionally biased region" description="Pro residues" evidence="2">
    <location>
        <begin position="30"/>
        <end position="39"/>
    </location>
</feature>
<dbReference type="EMBL" id="BTRK01000006">
    <property type="protein sequence ID" value="GMR56494.1"/>
    <property type="molecule type" value="Genomic_DNA"/>
</dbReference>
<reference evidence="4" key="1">
    <citation type="submission" date="2022-10" db="EMBL/GenBank/DDBJ databases">
        <title>Genome assembly of Pristionchus species.</title>
        <authorList>
            <person name="Yoshida K."/>
            <person name="Sommer R.J."/>
        </authorList>
    </citation>
    <scope>NUCLEOTIDE SEQUENCE [LARGE SCALE GENOMIC DNA]</scope>
    <source>
        <strain evidence="4">RS5460</strain>
    </source>
</reference>
<protein>
    <submittedName>
        <fullName evidence="3">Uncharacterized protein</fullName>
    </submittedName>
</protein>
<dbReference type="PANTHER" id="PTHR31543:SF0">
    <property type="entry name" value="DYNEIN REGULATORY COMPLEX SUBUNIT 4"/>
    <property type="match status" value="1"/>
</dbReference>
<dbReference type="GO" id="GO:0005794">
    <property type="term" value="C:Golgi apparatus"/>
    <property type="evidence" value="ECO:0007669"/>
    <property type="project" value="TreeGrafter"/>
</dbReference>
<dbReference type="Proteomes" id="UP001328107">
    <property type="component" value="Unassembled WGS sequence"/>
</dbReference>
<feature type="region of interest" description="Disordered" evidence="2">
    <location>
        <begin position="1"/>
        <end position="94"/>
    </location>
</feature>
<evidence type="ECO:0000313" key="4">
    <source>
        <dbReference type="Proteomes" id="UP001328107"/>
    </source>
</evidence>
<accession>A0AAN5D4Y6</accession>
<feature type="coiled-coil region" evidence="1">
    <location>
        <begin position="255"/>
        <end position="409"/>
    </location>
</feature>
<keyword evidence="1" id="KW-0175">Coiled coil</keyword>
<sequence>YPPTRNKTMAPTPPSPLHKHSIVVHSPPELDIPPMPQPKVPVKKKTYTGVVRKMRKPEAKSPAPPKSRTNLPQEITKPKLSVAKSQPQNAKRDVEKRLTALQRANEKLREKGERLGRELMSLREEENLIEQERDRLQQLWMCSRSEMDDERETRHDMERAVQRMKTRHEATITELQQKMRSLLLAARSHRVSATQTEMVHVGGPFEDREVQTVEELTRDKANVHLRENDAMLMKLIDEMEREKLNAQSDLKYAIVQLEQRMKEVYDSELRRLRDEKLRQLEEISTIHAEELRALEDEMIEQNEKSAGEIASLQEELSKMEADRDDLRINLEIRRGEAERAEDDAARCRRERDRIEKEHRKLQTRSEAVKRDAALMEKMKREVAKYREINEILMSEYSKLEQEKDALMIAMERGVNRLDSINQTKNNRLRDRLEEIDRRV</sequence>
<gene>
    <name evidence="3" type="ORF">PMAYCL1PPCAC_26689</name>
</gene>
<feature type="non-terminal residue" evidence="3">
    <location>
        <position position="1"/>
    </location>
</feature>
<dbReference type="GO" id="GO:0005874">
    <property type="term" value="C:microtubule"/>
    <property type="evidence" value="ECO:0007669"/>
    <property type="project" value="TreeGrafter"/>
</dbReference>
<dbReference type="InterPro" id="IPR039308">
    <property type="entry name" value="GAS8"/>
</dbReference>
<dbReference type="PANTHER" id="PTHR31543">
    <property type="entry name" value="DYNEIN REGULATORY COMPLEX SUBUNIT 4"/>
    <property type="match status" value="1"/>
</dbReference>
<dbReference type="GO" id="GO:0031267">
    <property type="term" value="F:small GTPase binding"/>
    <property type="evidence" value="ECO:0007669"/>
    <property type="project" value="InterPro"/>
</dbReference>
<name>A0AAN5D4Y6_9BILA</name>
<dbReference type="GO" id="GO:0008017">
    <property type="term" value="F:microtubule binding"/>
    <property type="evidence" value="ECO:0007669"/>
    <property type="project" value="InterPro"/>
</dbReference>
<proteinExistence type="predicted"/>
<evidence type="ECO:0000256" key="2">
    <source>
        <dbReference type="SAM" id="MobiDB-lite"/>
    </source>
</evidence>
<dbReference type="AlphaFoldDB" id="A0AAN5D4Y6"/>
<dbReference type="GO" id="GO:0048870">
    <property type="term" value="P:cell motility"/>
    <property type="evidence" value="ECO:0007669"/>
    <property type="project" value="InterPro"/>
</dbReference>
<keyword evidence="4" id="KW-1185">Reference proteome</keyword>
<evidence type="ECO:0000256" key="1">
    <source>
        <dbReference type="SAM" id="Coils"/>
    </source>
</evidence>
<organism evidence="3 4">
    <name type="scientific">Pristionchus mayeri</name>
    <dbReference type="NCBI Taxonomy" id="1317129"/>
    <lineage>
        <taxon>Eukaryota</taxon>
        <taxon>Metazoa</taxon>
        <taxon>Ecdysozoa</taxon>
        <taxon>Nematoda</taxon>
        <taxon>Chromadorea</taxon>
        <taxon>Rhabditida</taxon>
        <taxon>Rhabditina</taxon>
        <taxon>Diplogasteromorpha</taxon>
        <taxon>Diplogasteroidea</taxon>
        <taxon>Neodiplogasteridae</taxon>
        <taxon>Pristionchus</taxon>
    </lineage>
</organism>
<comment type="caution">
    <text evidence="3">The sequence shown here is derived from an EMBL/GenBank/DDBJ whole genome shotgun (WGS) entry which is preliminary data.</text>
</comment>
<evidence type="ECO:0000313" key="3">
    <source>
        <dbReference type="EMBL" id="GMR56494.1"/>
    </source>
</evidence>